<dbReference type="STRING" id="56110.Oscil6304_3640"/>
<dbReference type="Proteomes" id="UP000010367">
    <property type="component" value="Chromosome"/>
</dbReference>
<dbReference type="AlphaFoldDB" id="K9TLB4"/>
<keyword evidence="2" id="KW-1185">Reference proteome</keyword>
<dbReference type="EMBL" id="CP003607">
    <property type="protein sequence ID" value="AFY83203.1"/>
    <property type="molecule type" value="Genomic_DNA"/>
</dbReference>
<evidence type="ECO:0000313" key="1">
    <source>
        <dbReference type="EMBL" id="AFY83203.1"/>
    </source>
</evidence>
<dbReference type="InParanoid" id="K9TLB4"/>
<organism evidence="1 2">
    <name type="scientific">Oscillatoria acuminata PCC 6304</name>
    <dbReference type="NCBI Taxonomy" id="56110"/>
    <lineage>
        <taxon>Bacteria</taxon>
        <taxon>Bacillati</taxon>
        <taxon>Cyanobacteriota</taxon>
        <taxon>Cyanophyceae</taxon>
        <taxon>Oscillatoriophycideae</taxon>
        <taxon>Oscillatoriales</taxon>
        <taxon>Oscillatoriaceae</taxon>
        <taxon>Oscillatoria</taxon>
    </lineage>
</organism>
<reference evidence="1 2" key="1">
    <citation type="submission" date="2012-06" db="EMBL/GenBank/DDBJ databases">
        <title>Finished chromosome of genome of Oscillatoria acuminata PCC 6304.</title>
        <authorList>
            <consortium name="US DOE Joint Genome Institute"/>
            <person name="Gugger M."/>
            <person name="Coursin T."/>
            <person name="Rippka R."/>
            <person name="Tandeau De Marsac N."/>
            <person name="Huntemann M."/>
            <person name="Wei C.-L."/>
            <person name="Han J."/>
            <person name="Detter J.C."/>
            <person name="Han C."/>
            <person name="Tapia R."/>
            <person name="Davenport K."/>
            <person name="Daligault H."/>
            <person name="Erkkila T."/>
            <person name="Gu W."/>
            <person name="Munk A.C.C."/>
            <person name="Teshima H."/>
            <person name="Xu Y."/>
            <person name="Chain P."/>
            <person name="Chen A."/>
            <person name="Krypides N."/>
            <person name="Mavromatis K."/>
            <person name="Markowitz V."/>
            <person name="Szeto E."/>
            <person name="Ivanova N."/>
            <person name="Mikhailova N."/>
            <person name="Ovchinnikova G."/>
            <person name="Pagani I."/>
            <person name="Pati A."/>
            <person name="Goodwin L."/>
            <person name="Peters L."/>
            <person name="Pitluck S."/>
            <person name="Woyke T."/>
            <person name="Kerfeld C."/>
        </authorList>
    </citation>
    <scope>NUCLEOTIDE SEQUENCE [LARGE SCALE GENOMIC DNA]</scope>
    <source>
        <strain evidence="1 2">PCC 6304</strain>
    </source>
</reference>
<dbReference type="KEGG" id="oac:Oscil6304_3640"/>
<sequence length="81" mass="8717">MDQRSSPVNVGAQCAGPWGLRIAPLHIPSLNISPISIGGLPHLDWRSPPSRLAVSPISPLQDLVIDKIDDPGINLSRHLIE</sequence>
<dbReference type="HOGENOM" id="CLU_2570491_0_0_3"/>
<protein>
    <submittedName>
        <fullName evidence="1">Uncharacterized protein</fullName>
    </submittedName>
</protein>
<proteinExistence type="predicted"/>
<evidence type="ECO:0000313" key="2">
    <source>
        <dbReference type="Proteomes" id="UP000010367"/>
    </source>
</evidence>
<accession>K9TLB4</accession>
<gene>
    <name evidence="1" type="ORF">Oscil6304_3640</name>
</gene>
<name>K9TLB4_9CYAN</name>